<dbReference type="InterPro" id="IPR044298">
    <property type="entry name" value="MIG/MutY"/>
</dbReference>
<dbReference type="GO" id="GO:0005634">
    <property type="term" value="C:nucleus"/>
    <property type="evidence" value="ECO:0007669"/>
    <property type="project" value="TreeGrafter"/>
</dbReference>
<name>A0AAW0FRW8_9APHY</name>
<dbReference type="EC" id="3.2.2.31" evidence="4"/>
<keyword evidence="13" id="KW-0326">Glycosidase</keyword>
<dbReference type="Gene3D" id="1.10.1670.10">
    <property type="entry name" value="Helix-hairpin-Helix base-excision DNA repair enzymes (C-terminal)"/>
    <property type="match status" value="1"/>
</dbReference>
<dbReference type="FunFam" id="1.10.340.30:FF:000002">
    <property type="entry name" value="Adenine DNA glycosylase"/>
    <property type="match status" value="1"/>
</dbReference>
<feature type="region of interest" description="Disordered" evidence="14">
    <location>
        <begin position="1"/>
        <end position="84"/>
    </location>
</feature>
<dbReference type="GO" id="GO:0051539">
    <property type="term" value="F:4 iron, 4 sulfur cluster binding"/>
    <property type="evidence" value="ECO:0007669"/>
    <property type="project" value="UniProtKB-KW"/>
</dbReference>
<evidence type="ECO:0000256" key="1">
    <source>
        <dbReference type="ARBA" id="ARBA00000843"/>
    </source>
</evidence>
<evidence type="ECO:0000256" key="3">
    <source>
        <dbReference type="ARBA" id="ARBA00008343"/>
    </source>
</evidence>
<keyword evidence="10" id="KW-0408">Iron</keyword>
<evidence type="ECO:0000256" key="13">
    <source>
        <dbReference type="ARBA" id="ARBA00023295"/>
    </source>
</evidence>
<comment type="caution">
    <text evidence="16">The sequence shown here is derived from an EMBL/GenBank/DDBJ whole genome shotgun (WGS) entry which is preliminary data.</text>
</comment>
<comment type="cofactor">
    <cofactor evidence="2">
        <name>[4Fe-4S] cluster</name>
        <dbReference type="ChEBI" id="CHEBI:49883"/>
    </cofactor>
</comment>
<comment type="similarity">
    <text evidence="3">Belongs to the Nth/MutY family.</text>
</comment>
<dbReference type="InterPro" id="IPR011257">
    <property type="entry name" value="DNA_glycosylase"/>
</dbReference>
<proteinExistence type="inferred from homology"/>
<evidence type="ECO:0000313" key="17">
    <source>
        <dbReference type="Proteomes" id="UP001385951"/>
    </source>
</evidence>
<keyword evidence="6" id="KW-0004">4Fe-4S</keyword>
<evidence type="ECO:0000256" key="8">
    <source>
        <dbReference type="ARBA" id="ARBA00022763"/>
    </source>
</evidence>
<feature type="compositionally biased region" description="Basic residues" evidence="14">
    <location>
        <begin position="34"/>
        <end position="45"/>
    </location>
</feature>
<keyword evidence="11" id="KW-0411">Iron-sulfur</keyword>
<dbReference type="PANTHER" id="PTHR42944">
    <property type="entry name" value="ADENINE DNA GLYCOSYLASE"/>
    <property type="match status" value="1"/>
</dbReference>
<keyword evidence="9" id="KW-0378">Hydrolase</keyword>
<keyword evidence="7" id="KW-0479">Metal-binding</keyword>
<dbReference type="PROSITE" id="PS01155">
    <property type="entry name" value="ENDONUCLEASE_III_2"/>
    <property type="match status" value="1"/>
</dbReference>
<reference evidence="16 17" key="1">
    <citation type="submission" date="2022-09" db="EMBL/GenBank/DDBJ databases">
        <authorList>
            <person name="Palmer J.M."/>
        </authorList>
    </citation>
    <scope>NUCLEOTIDE SEQUENCE [LARGE SCALE GENOMIC DNA]</scope>
    <source>
        <strain evidence="16 17">DSM 7382</strain>
    </source>
</reference>
<evidence type="ECO:0000256" key="9">
    <source>
        <dbReference type="ARBA" id="ARBA00022801"/>
    </source>
</evidence>
<evidence type="ECO:0000256" key="14">
    <source>
        <dbReference type="SAM" id="MobiDB-lite"/>
    </source>
</evidence>
<dbReference type="GO" id="GO:0035485">
    <property type="term" value="F:adenine/guanine mispair binding"/>
    <property type="evidence" value="ECO:0007669"/>
    <property type="project" value="TreeGrafter"/>
</dbReference>
<protein>
    <recommendedName>
        <fullName evidence="5">Adenine DNA glycosylase</fullName>
        <ecNumber evidence="4">3.2.2.31</ecNumber>
    </recommendedName>
</protein>
<dbReference type="Proteomes" id="UP001385951">
    <property type="component" value="Unassembled WGS sequence"/>
</dbReference>
<evidence type="ECO:0000256" key="7">
    <source>
        <dbReference type="ARBA" id="ARBA00022723"/>
    </source>
</evidence>
<evidence type="ECO:0000256" key="11">
    <source>
        <dbReference type="ARBA" id="ARBA00023014"/>
    </source>
</evidence>
<dbReference type="GO" id="GO:0034039">
    <property type="term" value="F:8-oxo-7,8-dihydroguanine DNA N-glycosylase activity"/>
    <property type="evidence" value="ECO:0007669"/>
    <property type="project" value="TreeGrafter"/>
</dbReference>
<evidence type="ECO:0000256" key="4">
    <source>
        <dbReference type="ARBA" id="ARBA00012045"/>
    </source>
</evidence>
<dbReference type="GO" id="GO:0006298">
    <property type="term" value="P:mismatch repair"/>
    <property type="evidence" value="ECO:0007669"/>
    <property type="project" value="TreeGrafter"/>
</dbReference>
<dbReference type="CDD" id="cd00056">
    <property type="entry name" value="ENDO3c"/>
    <property type="match status" value="1"/>
</dbReference>
<evidence type="ECO:0000256" key="5">
    <source>
        <dbReference type="ARBA" id="ARBA00022023"/>
    </source>
</evidence>
<evidence type="ECO:0000256" key="10">
    <source>
        <dbReference type="ARBA" id="ARBA00023004"/>
    </source>
</evidence>
<gene>
    <name evidence="16" type="ORF">QCA50_013360</name>
</gene>
<feature type="domain" description="HhH-GPD" evidence="15">
    <location>
        <begin position="138"/>
        <end position="291"/>
    </location>
</feature>
<accession>A0AAW0FRW8</accession>
<dbReference type="Gene3D" id="1.10.340.30">
    <property type="entry name" value="Hypothetical protein, domain 2"/>
    <property type="match status" value="1"/>
</dbReference>
<dbReference type="InterPro" id="IPR003265">
    <property type="entry name" value="HhH-GPD_domain"/>
</dbReference>
<dbReference type="PANTHER" id="PTHR42944:SF1">
    <property type="entry name" value="ADENINE DNA GLYCOSYLASE"/>
    <property type="match status" value="1"/>
</dbReference>
<evidence type="ECO:0000313" key="16">
    <source>
        <dbReference type="EMBL" id="KAK7683526.1"/>
    </source>
</evidence>
<sequence length="553" mass="60877">MAKRRRLSYSSDEFFASDGSASDWNPEPKPTPTRSKRTQITKRPKQGPPQGRAKKALKKSRDVDAEDSDAVASPSRVTPHGASTHIVSDVEPLRKALLEWYSKVHETRGMPWRKPYDSSLGPEARSQRAYEVWISEIMLQQTQVATVKPYYNAWMEKFPSIRDLAASDIDTVNGSWKGLGYYSRAARLLNGAKKVVNELGGRLPDNAKDMESKIPGVGRYSAGAICSIAYNECVPVLDGNVHRLLSRVLALHALPKAKQSLDVLWNGATSMVEGSDRPGDLNQALIELGSTVCKVRDPSCETCPLRQWCRAHKCQNAGDKGLSGVNTHDVPDIEELCSICEPLPHSVTVTMFPMKAERKKAREELDIVNVIEWRPDARSNERWFLLVRRPEGGLLAGLHEFPTKADVSSTISPASMSSIPSELLSDLLTKQPRSLVGHHESSDESSSTKPAGPPPEVKDGDITIVKIKPAGDVLHIFSHIKKTYRIQWVLLEGGGTVPPPLANTCLSIGETLPRNKNKAKVDGKSKSKKVPHVHPTGMSHGGWTLMDDVPRAK</sequence>
<keyword evidence="12" id="KW-0234">DNA repair</keyword>
<dbReference type="InterPro" id="IPR023170">
    <property type="entry name" value="HhH_base_excis_C"/>
</dbReference>
<evidence type="ECO:0000256" key="2">
    <source>
        <dbReference type="ARBA" id="ARBA00001966"/>
    </source>
</evidence>
<comment type="catalytic activity">
    <reaction evidence="1">
        <text>Hydrolyzes free adenine bases from 7,8-dihydro-8-oxoguanine:adenine mismatched double-stranded DNA, leaving an apurinic site.</text>
        <dbReference type="EC" id="3.2.2.31"/>
    </reaction>
</comment>
<dbReference type="GO" id="GO:0032357">
    <property type="term" value="F:oxidized purine DNA binding"/>
    <property type="evidence" value="ECO:0007669"/>
    <property type="project" value="TreeGrafter"/>
</dbReference>
<feature type="region of interest" description="Disordered" evidence="14">
    <location>
        <begin position="433"/>
        <end position="460"/>
    </location>
</feature>
<dbReference type="Pfam" id="PF00730">
    <property type="entry name" value="HhH-GPD"/>
    <property type="match status" value="1"/>
</dbReference>
<keyword evidence="8" id="KW-0227">DNA damage</keyword>
<dbReference type="AlphaFoldDB" id="A0AAW0FRW8"/>
<dbReference type="Gene3D" id="3.90.79.10">
    <property type="entry name" value="Nucleoside Triphosphate Pyrophosphohydrolase"/>
    <property type="match status" value="1"/>
</dbReference>
<dbReference type="GO" id="GO:0046872">
    <property type="term" value="F:metal ion binding"/>
    <property type="evidence" value="ECO:0007669"/>
    <property type="project" value="UniProtKB-KW"/>
</dbReference>
<evidence type="ECO:0000259" key="15">
    <source>
        <dbReference type="SMART" id="SM00478"/>
    </source>
</evidence>
<dbReference type="EMBL" id="JASBNA010000030">
    <property type="protein sequence ID" value="KAK7683526.1"/>
    <property type="molecule type" value="Genomic_DNA"/>
</dbReference>
<dbReference type="SMART" id="SM00478">
    <property type="entry name" value="ENDO3c"/>
    <property type="match status" value="1"/>
</dbReference>
<dbReference type="SUPFAM" id="SSF48150">
    <property type="entry name" value="DNA-glycosylase"/>
    <property type="match status" value="1"/>
</dbReference>
<keyword evidence="17" id="KW-1185">Reference proteome</keyword>
<feature type="region of interest" description="Disordered" evidence="14">
    <location>
        <begin position="516"/>
        <end position="553"/>
    </location>
</feature>
<evidence type="ECO:0000256" key="6">
    <source>
        <dbReference type="ARBA" id="ARBA00022485"/>
    </source>
</evidence>
<dbReference type="InterPro" id="IPR004036">
    <property type="entry name" value="Endonuclease-III-like_CS2"/>
</dbReference>
<dbReference type="GO" id="GO:0006285">
    <property type="term" value="P:base-excision repair, AP site formation"/>
    <property type="evidence" value="ECO:0007669"/>
    <property type="project" value="UniProtKB-ARBA"/>
</dbReference>
<organism evidence="16 17">
    <name type="scientific">Cerrena zonata</name>
    <dbReference type="NCBI Taxonomy" id="2478898"/>
    <lineage>
        <taxon>Eukaryota</taxon>
        <taxon>Fungi</taxon>
        <taxon>Dikarya</taxon>
        <taxon>Basidiomycota</taxon>
        <taxon>Agaricomycotina</taxon>
        <taxon>Agaricomycetes</taxon>
        <taxon>Polyporales</taxon>
        <taxon>Cerrenaceae</taxon>
        <taxon>Cerrena</taxon>
    </lineage>
</organism>
<evidence type="ECO:0000256" key="12">
    <source>
        <dbReference type="ARBA" id="ARBA00023204"/>
    </source>
</evidence>
<dbReference type="GO" id="GO:0000701">
    <property type="term" value="F:purine-specific mismatch base pair DNA N-glycosylase activity"/>
    <property type="evidence" value="ECO:0007669"/>
    <property type="project" value="UniProtKB-EC"/>
</dbReference>